<gene>
    <name evidence="3" type="ORF">F2Y58_23920</name>
</gene>
<feature type="domain" description="MobA/VirD2-like nuclease" evidence="2">
    <location>
        <begin position="28"/>
        <end position="155"/>
    </location>
</feature>
<dbReference type="Pfam" id="PF03432">
    <property type="entry name" value="Relaxase"/>
    <property type="match status" value="1"/>
</dbReference>
<evidence type="ECO:0000256" key="1">
    <source>
        <dbReference type="SAM" id="MobiDB-lite"/>
    </source>
</evidence>
<feature type="region of interest" description="Disordered" evidence="1">
    <location>
        <begin position="249"/>
        <end position="283"/>
    </location>
</feature>
<comment type="caution">
    <text evidence="3">The sequence shown here is derived from an EMBL/GenBank/DDBJ whole genome shotgun (WGS) entry which is preliminary data.</text>
</comment>
<accession>A0A4Q5HJM2</accession>
<evidence type="ECO:0000313" key="3">
    <source>
        <dbReference type="EMBL" id="KAA5391302.1"/>
    </source>
</evidence>
<name>A0A4Q5HJM2_9BACT</name>
<evidence type="ECO:0000313" key="4">
    <source>
        <dbReference type="Proteomes" id="UP000481616"/>
    </source>
</evidence>
<dbReference type="RefSeq" id="WP_130054644.1">
    <property type="nucleotide sequence ID" value="NZ_RCXK01000049.1"/>
</dbReference>
<evidence type="ECO:0000259" key="2">
    <source>
        <dbReference type="Pfam" id="PF03432"/>
    </source>
</evidence>
<dbReference type="EMBL" id="VVYY01000046">
    <property type="protein sequence ID" value="KAA5391302.1"/>
    <property type="molecule type" value="Genomic_DNA"/>
</dbReference>
<dbReference type="Proteomes" id="UP000481616">
    <property type="component" value="Unassembled WGS sequence"/>
</dbReference>
<proteinExistence type="predicted"/>
<reference evidence="3 4" key="1">
    <citation type="journal article" date="2019" name="Nat. Med.">
        <title>A library of human gut bacterial isolates paired with longitudinal multiomics data enables mechanistic microbiome research.</title>
        <authorList>
            <person name="Poyet M."/>
            <person name="Groussin M."/>
            <person name="Gibbons S.M."/>
            <person name="Avila-Pacheco J."/>
            <person name="Jiang X."/>
            <person name="Kearney S.M."/>
            <person name="Perrotta A.R."/>
            <person name="Berdy B."/>
            <person name="Zhao S."/>
            <person name="Lieberman T.D."/>
            <person name="Swanson P.K."/>
            <person name="Smith M."/>
            <person name="Roesemann S."/>
            <person name="Alexander J.E."/>
            <person name="Rich S.A."/>
            <person name="Livny J."/>
            <person name="Vlamakis H."/>
            <person name="Clish C."/>
            <person name="Bullock K."/>
            <person name="Deik A."/>
            <person name="Scott J."/>
            <person name="Pierce K.A."/>
            <person name="Xavier R.J."/>
            <person name="Alm E.J."/>
        </authorList>
    </citation>
    <scope>NUCLEOTIDE SEQUENCE [LARGE SCALE GENOMIC DNA]</scope>
    <source>
        <strain evidence="3 4">BIOML-A1</strain>
    </source>
</reference>
<dbReference type="InterPro" id="IPR005094">
    <property type="entry name" value="Endonuclease_MobA/VirD2"/>
</dbReference>
<sequence>MIANCKQARHGEEIGDYNEEKKVNGVYVATEIFRNNVFGIDAKECVKEMREAQEQSGHKLKNGFFRIEITPSKEEQATEWTEEQWQSVITDYCQRMGISNSQAIWFHHSRTDNDEQLPHVHGLVNRIDRNGNVLSDKYCQKRSIDVITKMTAERGFTTAEEISKKERETIKEKAHQALRQMKRYDFTSYVIACADFGITVRPNISPNGKRSGYYLSLEDSSREYKASTIDRALTDSRIVKTHYNEHRLYEQERRKQLERQKEQERQQYQKQQQERKPNGGFHL</sequence>
<feature type="compositionally biased region" description="Basic and acidic residues" evidence="1">
    <location>
        <begin position="249"/>
        <end position="277"/>
    </location>
</feature>
<organism evidence="3 4">
    <name type="scientific">Phocaeicola dorei</name>
    <dbReference type="NCBI Taxonomy" id="357276"/>
    <lineage>
        <taxon>Bacteria</taxon>
        <taxon>Pseudomonadati</taxon>
        <taxon>Bacteroidota</taxon>
        <taxon>Bacteroidia</taxon>
        <taxon>Bacteroidales</taxon>
        <taxon>Bacteroidaceae</taxon>
        <taxon>Phocaeicola</taxon>
    </lineage>
</organism>
<dbReference type="AlphaFoldDB" id="A0A4Q5HJM2"/>
<protein>
    <submittedName>
        <fullName evidence="3">Relaxase/mobilization nuclease domain-containing protein</fullName>
    </submittedName>
</protein>